<organism evidence="2 3">
    <name type="scientific">Pleuronectes platessa</name>
    <name type="common">European plaice</name>
    <dbReference type="NCBI Taxonomy" id="8262"/>
    <lineage>
        <taxon>Eukaryota</taxon>
        <taxon>Metazoa</taxon>
        <taxon>Chordata</taxon>
        <taxon>Craniata</taxon>
        <taxon>Vertebrata</taxon>
        <taxon>Euteleostomi</taxon>
        <taxon>Actinopterygii</taxon>
        <taxon>Neopterygii</taxon>
        <taxon>Teleostei</taxon>
        <taxon>Neoteleostei</taxon>
        <taxon>Acanthomorphata</taxon>
        <taxon>Carangaria</taxon>
        <taxon>Pleuronectiformes</taxon>
        <taxon>Pleuronectoidei</taxon>
        <taxon>Pleuronectidae</taxon>
        <taxon>Pleuronectes</taxon>
    </lineage>
</organism>
<feature type="region of interest" description="Disordered" evidence="1">
    <location>
        <begin position="1"/>
        <end position="33"/>
    </location>
</feature>
<dbReference type="Proteomes" id="UP001153269">
    <property type="component" value="Unassembled WGS sequence"/>
</dbReference>
<protein>
    <submittedName>
        <fullName evidence="2">Uncharacterized protein</fullName>
    </submittedName>
</protein>
<reference evidence="2" key="1">
    <citation type="submission" date="2020-03" db="EMBL/GenBank/DDBJ databases">
        <authorList>
            <person name="Weist P."/>
        </authorList>
    </citation>
    <scope>NUCLEOTIDE SEQUENCE</scope>
</reference>
<evidence type="ECO:0000313" key="3">
    <source>
        <dbReference type="Proteomes" id="UP001153269"/>
    </source>
</evidence>
<keyword evidence="3" id="KW-1185">Reference proteome</keyword>
<gene>
    <name evidence="2" type="ORF">PLEPLA_LOCUS39914</name>
</gene>
<proteinExistence type="predicted"/>
<dbReference type="EMBL" id="CADEAL010004119">
    <property type="protein sequence ID" value="CAB1452175.1"/>
    <property type="molecule type" value="Genomic_DNA"/>
</dbReference>
<dbReference type="AlphaFoldDB" id="A0A9N7Z5M6"/>
<feature type="non-terminal residue" evidence="2">
    <location>
        <position position="1"/>
    </location>
</feature>
<evidence type="ECO:0000313" key="2">
    <source>
        <dbReference type="EMBL" id="CAB1452175.1"/>
    </source>
</evidence>
<evidence type="ECO:0000256" key="1">
    <source>
        <dbReference type="SAM" id="MobiDB-lite"/>
    </source>
</evidence>
<accession>A0A9N7Z5M6</accession>
<name>A0A9N7Z5M6_PLEPL</name>
<sequence>MAVISSTHCQPYISAVPPPHAQDDPLNGDGERETTSVALFVGHYLQLGGHSLASRKHR</sequence>
<comment type="caution">
    <text evidence="2">The sequence shown here is derived from an EMBL/GenBank/DDBJ whole genome shotgun (WGS) entry which is preliminary data.</text>
</comment>